<proteinExistence type="predicted"/>
<reference evidence="1" key="1">
    <citation type="journal article" date="2017" name="Appl. Environ. Microbiol.">
        <title>Molecular characterization of an Endozoicomonas-like organism causing infection in king scallop Pecten maximus L.</title>
        <authorList>
            <person name="Cano I."/>
            <person name="van Aerle R."/>
            <person name="Ross S."/>
            <person name="Verner-Jeffreys D.W."/>
            <person name="Paley R.K."/>
            <person name="Rimmer G."/>
            <person name="Ryder D."/>
            <person name="Hooper P."/>
            <person name="Stone D."/>
            <person name="Feist S.W."/>
        </authorList>
    </citation>
    <scope>NUCLEOTIDE SEQUENCE</scope>
</reference>
<dbReference type="AlphaFoldDB" id="A0A2H9T6C0"/>
<name>A0A2H9T6C0_9ZZZZ</name>
<protein>
    <submittedName>
        <fullName evidence="1">Uncharacterized protein</fullName>
    </submittedName>
</protein>
<organism evidence="1">
    <name type="scientific">invertebrate metagenome</name>
    <dbReference type="NCBI Taxonomy" id="1711999"/>
    <lineage>
        <taxon>unclassified sequences</taxon>
        <taxon>metagenomes</taxon>
        <taxon>organismal metagenomes</taxon>
    </lineage>
</organism>
<accession>A0A2H9T6C0</accession>
<evidence type="ECO:0000313" key="1">
    <source>
        <dbReference type="EMBL" id="PJE78748.1"/>
    </source>
</evidence>
<sequence>MKLSHSLFPNKLLLLISFSACFYSLTVAALSSQDKLQKLQGTWVQEAIMPSINSMLRTSLPVFGVALEKIIDIPEYSSQLSIEKNQVTVTSLKTVLDKTGKLLQEPVFSAYGILEGASQNPTEIQDHWLFKTLENPFLYCFTETVLPQFLKSFSWEIAYTNLDRVNFELDGNDELTVTVYPHPYSNIKEVKVYYRRYL</sequence>
<comment type="caution">
    <text evidence="1">The sequence shown here is derived from an EMBL/GenBank/DDBJ whole genome shotgun (WGS) entry which is preliminary data.</text>
</comment>
<dbReference type="EMBL" id="NSIT01000133">
    <property type="protein sequence ID" value="PJE78748.1"/>
    <property type="molecule type" value="Genomic_DNA"/>
</dbReference>
<gene>
    <name evidence="1" type="ORF">CI610_02305</name>
</gene>